<gene>
    <name evidence="4" type="ORF">A2592_01405</name>
</gene>
<dbReference type="GO" id="GO:0016616">
    <property type="term" value="F:oxidoreductase activity, acting on the CH-OH group of donors, NAD or NADP as acceptor"/>
    <property type="evidence" value="ECO:0007669"/>
    <property type="project" value="InterPro"/>
</dbReference>
<feature type="domain" description="UDP-glucose/GDP-mannose dehydrogenase N-terminal" evidence="3">
    <location>
        <begin position="39"/>
        <end position="132"/>
    </location>
</feature>
<comment type="similarity">
    <text evidence="1">Belongs to the UDP-glucose/GDP-mannose dehydrogenase family.</text>
</comment>
<dbReference type="SUPFAM" id="SSF51735">
    <property type="entry name" value="NAD(P)-binding Rossmann-fold domains"/>
    <property type="match status" value="1"/>
</dbReference>
<dbReference type="Gene3D" id="3.40.50.720">
    <property type="entry name" value="NAD(P)-binding Rossmann-like Domain"/>
    <property type="match status" value="1"/>
</dbReference>
<sequence length="281" mass="31207">MKIGFIGQGWIGKHYADEFESRMYTVVRYSLEEPYIKNKDLITECEVVFIAVPTPTHAGVFDASIVKDALSLVGKSNIAVIKSTLIPGTTEKLQSEFPDIFVLHSPEFLVEATAAHDAAKPQRNLVGIPVDTAEFREKAVSILRILPEAPYKKIMMSRDAEMVKYAGNCFLFTKVLYMNMLYDLAMANGCEWKSLQEALVHDPRIGESHTQPAHGNGRGAGGHCLIKDFEAMRLLYNDVVHNTQGSELLKSMAQTNIELLKNSNKDLDLLEGVYGADLKAV</sequence>
<dbReference type="InterPro" id="IPR013328">
    <property type="entry name" value="6PGD_dom2"/>
</dbReference>
<evidence type="ECO:0000313" key="4">
    <source>
        <dbReference type="EMBL" id="OGG89383.1"/>
    </source>
</evidence>
<dbReference type="Gene3D" id="1.10.1040.10">
    <property type="entry name" value="N-(1-d-carboxylethyl)-l-norvaline Dehydrogenase, domain 2"/>
    <property type="match status" value="1"/>
</dbReference>
<comment type="caution">
    <text evidence="4">The sequence shown here is derived from an EMBL/GenBank/DDBJ whole genome shotgun (WGS) entry which is preliminary data.</text>
</comment>
<dbReference type="PANTHER" id="PTHR43750:SF3">
    <property type="entry name" value="UDP-GLUCOSE 6-DEHYDROGENASE TUAD"/>
    <property type="match status" value="1"/>
</dbReference>
<name>A0A1F6FU57_9BACT</name>
<evidence type="ECO:0000259" key="3">
    <source>
        <dbReference type="Pfam" id="PF03721"/>
    </source>
</evidence>
<dbReference type="EMBL" id="MFMT01000001">
    <property type="protein sequence ID" value="OGG89383.1"/>
    <property type="molecule type" value="Genomic_DNA"/>
</dbReference>
<dbReference type="SUPFAM" id="SSF48179">
    <property type="entry name" value="6-phosphogluconate dehydrogenase C-terminal domain-like"/>
    <property type="match status" value="1"/>
</dbReference>
<dbReference type="GO" id="GO:0051287">
    <property type="term" value="F:NAD binding"/>
    <property type="evidence" value="ECO:0007669"/>
    <property type="project" value="InterPro"/>
</dbReference>
<reference evidence="4 5" key="1">
    <citation type="journal article" date="2016" name="Nat. Commun.">
        <title>Thousands of microbial genomes shed light on interconnected biogeochemical processes in an aquifer system.</title>
        <authorList>
            <person name="Anantharaman K."/>
            <person name="Brown C.T."/>
            <person name="Hug L.A."/>
            <person name="Sharon I."/>
            <person name="Castelle C.J."/>
            <person name="Probst A.J."/>
            <person name="Thomas B.C."/>
            <person name="Singh A."/>
            <person name="Wilkins M.J."/>
            <person name="Karaoz U."/>
            <person name="Brodie E.L."/>
            <person name="Williams K.H."/>
            <person name="Hubbard S.S."/>
            <person name="Banfield J.F."/>
        </authorList>
    </citation>
    <scope>NUCLEOTIDE SEQUENCE [LARGE SCALE GENOMIC DNA]</scope>
</reference>
<evidence type="ECO:0008006" key="6">
    <source>
        <dbReference type="Google" id="ProtNLM"/>
    </source>
</evidence>
<dbReference type="Pfam" id="PF03721">
    <property type="entry name" value="UDPG_MGDP_dh_N"/>
    <property type="match status" value="1"/>
</dbReference>
<dbReference type="InterPro" id="IPR001732">
    <property type="entry name" value="UDP-Glc/GDP-Man_DH_N"/>
</dbReference>
<dbReference type="InterPro" id="IPR036291">
    <property type="entry name" value="NAD(P)-bd_dom_sf"/>
</dbReference>
<evidence type="ECO:0000313" key="5">
    <source>
        <dbReference type="Proteomes" id="UP000179230"/>
    </source>
</evidence>
<dbReference type="InterPro" id="IPR008927">
    <property type="entry name" value="6-PGluconate_DH-like_C_sf"/>
</dbReference>
<organism evidence="4 5">
    <name type="scientific">Candidatus Kaiserbacteria bacterium RIFOXYD1_FULL_42_15</name>
    <dbReference type="NCBI Taxonomy" id="1798532"/>
    <lineage>
        <taxon>Bacteria</taxon>
        <taxon>Candidatus Kaiseribacteriota</taxon>
    </lineage>
</organism>
<dbReference type="PANTHER" id="PTHR43750">
    <property type="entry name" value="UDP-GLUCOSE 6-DEHYDROGENASE TUAD"/>
    <property type="match status" value="1"/>
</dbReference>
<dbReference type="Pfam" id="PF00984">
    <property type="entry name" value="UDPG_MGDP_dh"/>
    <property type="match status" value="1"/>
</dbReference>
<proteinExistence type="inferred from homology"/>
<accession>A0A1F6FU57</accession>
<evidence type="ECO:0000259" key="2">
    <source>
        <dbReference type="Pfam" id="PF00984"/>
    </source>
</evidence>
<dbReference type="InterPro" id="IPR014026">
    <property type="entry name" value="UDP-Glc/GDP-Man_DH_dimer"/>
</dbReference>
<dbReference type="AlphaFoldDB" id="A0A1F6FU57"/>
<evidence type="ECO:0000256" key="1">
    <source>
        <dbReference type="ARBA" id="ARBA00006601"/>
    </source>
</evidence>
<protein>
    <recommendedName>
        <fullName evidence="6">UDP-glucose/GDP-mannose dehydrogenase dimerisation domain-containing protein</fullName>
    </recommendedName>
</protein>
<dbReference type="Proteomes" id="UP000179230">
    <property type="component" value="Unassembled WGS sequence"/>
</dbReference>
<feature type="domain" description="UDP-glucose/GDP-mannose dehydrogenase dimerisation" evidence="2">
    <location>
        <begin position="159"/>
        <end position="256"/>
    </location>
</feature>